<comment type="caution">
    <text evidence="1">The sequence shown here is derived from an EMBL/GenBank/DDBJ whole genome shotgun (WGS) entry which is preliminary data.</text>
</comment>
<dbReference type="EMBL" id="CASHSV030000206">
    <property type="protein sequence ID" value="CAJ2652823.1"/>
    <property type="molecule type" value="Genomic_DNA"/>
</dbReference>
<name>A0ACB0K917_TRIPR</name>
<keyword evidence="2" id="KW-1185">Reference proteome</keyword>
<accession>A0ACB0K917</accession>
<evidence type="ECO:0000313" key="1">
    <source>
        <dbReference type="EMBL" id="CAJ2652823.1"/>
    </source>
</evidence>
<protein>
    <submittedName>
        <fullName evidence="1">Uncharacterized protein</fullName>
    </submittedName>
</protein>
<organism evidence="1 2">
    <name type="scientific">Trifolium pratense</name>
    <name type="common">Red clover</name>
    <dbReference type="NCBI Taxonomy" id="57577"/>
    <lineage>
        <taxon>Eukaryota</taxon>
        <taxon>Viridiplantae</taxon>
        <taxon>Streptophyta</taxon>
        <taxon>Embryophyta</taxon>
        <taxon>Tracheophyta</taxon>
        <taxon>Spermatophyta</taxon>
        <taxon>Magnoliopsida</taxon>
        <taxon>eudicotyledons</taxon>
        <taxon>Gunneridae</taxon>
        <taxon>Pentapetalae</taxon>
        <taxon>rosids</taxon>
        <taxon>fabids</taxon>
        <taxon>Fabales</taxon>
        <taxon>Fabaceae</taxon>
        <taxon>Papilionoideae</taxon>
        <taxon>50 kb inversion clade</taxon>
        <taxon>NPAAA clade</taxon>
        <taxon>Hologalegina</taxon>
        <taxon>IRL clade</taxon>
        <taxon>Trifolieae</taxon>
        <taxon>Trifolium</taxon>
    </lineage>
</organism>
<sequence>MHGREPKNSLSITITNSSVIFYMQNCPYKTIISSSAQGVCFKFFLPHSH</sequence>
<evidence type="ECO:0000313" key="2">
    <source>
        <dbReference type="Proteomes" id="UP001177021"/>
    </source>
</evidence>
<gene>
    <name evidence="1" type="ORF">MILVUS5_LOCUS20253</name>
</gene>
<dbReference type="Proteomes" id="UP001177021">
    <property type="component" value="Unassembled WGS sequence"/>
</dbReference>
<reference evidence="1" key="1">
    <citation type="submission" date="2023-10" db="EMBL/GenBank/DDBJ databases">
        <authorList>
            <person name="Rodriguez Cubillos JULIANA M."/>
            <person name="De Vega J."/>
        </authorList>
    </citation>
    <scope>NUCLEOTIDE SEQUENCE</scope>
</reference>
<proteinExistence type="predicted"/>